<dbReference type="InterPro" id="IPR012337">
    <property type="entry name" value="RNaseH-like_sf"/>
</dbReference>
<dbReference type="SUPFAM" id="SSF53098">
    <property type="entry name" value="Ribonuclease H-like"/>
    <property type="match status" value="1"/>
</dbReference>
<dbReference type="InterPro" id="IPR052717">
    <property type="entry name" value="Vacuolar_transposase_reg"/>
</dbReference>
<dbReference type="Pfam" id="PF05699">
    <property type="entry name" value="Dimer_Tnp_hAT"/>
    <property type="match status" value="1"/>
</dbReference>
<name>A0A6G0VY63_APHCR</name>
<protein>
    <submittedName>
        <fullName evidence="2">Zinc finger protein 618-like</fullName>
    </submittedName>
</protein>
<dbReference type="OrthoDB" id="6623356at2759"/>
<gene>
    <name evidence="2" type="ORF">FWK35_00030973</name>
</gene>
<feature type="domain" description="HAT C-terminal dimerisation" evidence="1">
    <location>
        <begin position="335"/>
        <end position="389"/>
    </location>
</feature>
<dbReference type="Proteomes" id="UP000478052">
    <property type="component" value="Unassembled WGS sequence"/>
</dbReference>
<proteinExistence type="predicted"/>
<dbReference type="PANTHER" id="PTHR46169">
    <property type="entry name" value="DNA REPLICATION-RELATED ELEMENT FACTOR, ISOFORM A"/>
    <property type="match status" value="1"/>
</dbReference>
<sequence>DESWVLNNRLLYTGQYPSEESKTGENIKKIMNKFFTQLSEDADKNDDLDLMRHITFVTDQGSNMISALRNYNRLNCCAHLINTVLRNLFDLKFLSQENDNGSKPLEPIINLMTECKTLVKFMKSSGKNSELSTVLVQAVETRWNTRLLMLQSFHKTLPEIVRIHGEYFGRIQNINTELLQNLIEFLKIFKNASDELEGDKKPTIQKVTLYKCLIKNNLLKYANIVNPSNDDGELNTECIMQILGERALEILDSKFQLSEEHEIAVFLWPKFKMLKMFSQDSGERSRIIKNIEKKLLELETKDNELNTTTIIQINVDDSNRPSSSIEESFDVGDDHILDFWSKQMARYPYLSKLARQILSTPTSSASSERSFSVAGRVIEERRSCLDGSTLIKTKVQL</sequence>
<evidence type="ECO:0000313" key="2">
    <source>
        <dbReference type="EMBL" id="KAF0712986.1"/>
    </source>
</evidence>
<dbReference type="PANTHER" id="PTHR46169:SF17">
    <property type="entry name" value="HAT C-TERMINAL DIMERISATION DOMAIN-CONTAINING PROTEIN"/>
    <property type="match status" value="1"/>
</dbReference>
<dbReference type="EMBL" id="VUJU01010794">
    <property type="protein sequence ID" value="KAF0712986.1"/>
    <property type="molecule type" value="Genomic_DNA"/>
</dbReference>
<dbReference type="InterPro" id="IPR008906">
    <property type="entry name" value="HATC_C_dom"/>
</dbReference>
<reference evidence="2 3" key="1">
    <citation type="submission" date="2019-08" db="EMBL/GenBank/DDBJ databases">
        <title>Whole genome of Aphis craccivora.</title>
        <authorList>
            <person name="Voronova N.V."/>
            <person name="Shulinski R.S."/>
            <person name="Bandarenka Y.V."/>
            <person name="Zhorov D.G."/>
            <person name="Warner D."/>
        </authorList>
    </citation>
    <scope>NUCLEOTIDE SEQUENCE [LARGE SCALE GENOMIC DNA]</scope>
    <source>
        <strain evidence="2">180601</strain>
        <tissue evidence="2">Whole Body</tissue>
    </source>
</reference>
<organism evidence="2 3">
    <name type="scientific">Aphis craccivora</name>
    <name type="common">Cowpea aphid</name>
    <dbReference type="NCBI Taxonomy" id="307492"/>
    <lineage>
        <taxon>Eukaryota</taxon>
        <taxon>Metazoa</taxon>
        <taxon>Ecdysozoa</taxon>
        <taxon>Arthropoda</taxon>
        <taxon>Hexapoda</taxon>
        <taxon>Insecta</taxon>
        <taxon>Pterygota</taxon>
        <taxon>Neoptera</taxon>
        <taxon>Paraneoptera</taxon>
        <taxon>Hemiptera</taxon>
        <taxon>Sternorrhyncha</taxon>
        <taxon>Aphidomorpha</taxon>
        <taxon>Aphidoidea</taxon>
        <taxon>Aphididae</taxon>
        <taxon>Aphidini</taxon>
        <taxon>Aphis</taxon>
        <taxon>Aphis</taxon>
    </lineage>
</organism>
<dbReference type="GO" id="GO:0005634">
    <property type="term" value="C:nucleus"/>
    <property type="evidence" value="ECO:0007669"/>
    <property type="project" value="TreeGrafter"/>
</dbReference>
<evidence type="ECO:0000313" key="3">
    <source>
        <dbReference type="Proteomes" id="UP000478052"/>
    </source>
</evidence>
<keyword evidence="3" id="KW-1185">Reference proteome</keyword>
<feature type="non-terminal residue" evidence="2">
    <location>
        <position position="1"/>
    </location>
</feature>
<evidence type="ECO:0000259" key="1">
    <source>
        <dbReference type="Pfam" id="PF05699"/>
    </source>
</evidence>
<dbReference type="GO" id="GO:0046983">
    <property type="term" value="F:protein dimerization activity"/>
    <property type="evidence" value="ECO:0007669"/>
    <property type="project" value="InterPro"/>
</dbReference>
<accession>A0A6G0VY63</accession>
<dbReference type="AlphaFoldDB" id="A0A6G0VY63"/>
<comment type="caution">
    <text evidence="2">The sequence shown here is derived from an EMBL/GenBank/DDBJ whole genome shotgun (WGS) entry which is preliminary data.</text>
</comment>
<dbReference type="GO" id="GO:0006357">
    <property type="term" value="P:regulation of transcription by RNA polymerase II"/>
    <property type="evidence" value="ECO:0007669"/>
    <property type="project" value="TreeGrafter"/>
</dbReference>